<evidence type="ECO:0000313" key="2">
    <source>
        <dbReference type="Proteomes" id="UP000823868"/>
    </source>
</evidence>
<proteinExistence type="predicted"/>
<dbReference type="Proteomes" id="UP000823868">
    <property type="component" value="Unassembled WGS sequence"/>
</dbReference>
<reference evidence="1" key="1">
    <citation type="journal article" date="2021" name="PeerJ">
        <title>Extensive microbial diversity within the chicken gut microbiome revealed by metagenomics and culture.</title>
        <authorList>
            <person name="Gilroy R."/>
            <person name="Ravi A."/>
            <person name="Getino M."/>
            <person name="Pursley I."/>
            <person name="Horton D.L."/>
            <person name="Alikhan N.F."/>
            <person name="Baker D."/>
            <person name="Gharbi K."/>
            <person name="Hall N."/>
            <person name="Watson M."/>
            <person name="Adriaenssens E.M."/>
            <person name="Foster-Nyarko E."/>
            <person name="Jarju S."/>
            <person name="Secka A."/>
            <person name="Antonio M."/>
            <person name="Oren A."/>
            <person name="Chaudhuri R.R."/>
            <person name="La Ragione R."/>
            <person name="Hildebrand F."/>
            <person name="Pallen M.J."/>
        </authorList>
    </citation>
    <scope>NUCLEOTIDE SEQUENCE</scope>
    <source>
        <strain evidence="1">ChiBcec16_6824</strain>
    </source>
</reference>
<comment type="caution">
    <text evidence="1">The sequence shown here is derived from an EMBL/GenBank/DDBJ whole genome shotgun (WGS) entry which is preliminary data.</text>
</comment>
<dbReference type="EMBL" id="DXDX01000136">
    <property type="protein sequence ID" value="HIY21694.1"/>
    <property type="molecule type" value="Genomic_DNA"/>
</dbReference>
<name>A0A9D2BZ06_9FIRM</name>
<dbReference type="AlphaFoldDB" id="A0A9D2BZ06"/>
<accession>A0A9D2BZ06</accession>
<sequence length="61" mass="6837">MDQAMNSATQFGRLLRENPQASQFFDQCTPAQRQAILLQLPQMQTQAQLEAFVENLPSAAL</sequence>
<organism evidence="1 2">
    <name type="scientific">Candidatus Flavonifractor merdigallinarum</name>
    <dbReference type="NCBI Taxonomy" id="2838589"/>
    <lineage>
        <taxon>Bacteria</taxon>
        <taxon>Bacillati</taxon>
        <taxon>Bacillota</taxon>
        <taxon>Clostridia</taxon>
        <taxon>Eubacteriales</taxon>
        <taxon>Oscillospiraceae</taxon>
        <taxon>Flavonifractor</taxon>
    </lineage>
</organism>
<gene>
    <name evidence="1" type="ORF">H9841_07340</name>
</gene>
<reference evidence="1" key="2">
    <citation type="submission" date="2021-04" db="EMBL/GenBank/DDBJ databases">
        <authorList>
            <person name="Gilroy R."/>
        </authorList>
    </citation>
    <scope>NUCLEOTIDE SEQUENCE</scope>
    <source>
        <strain evidence="1">ChiBcec16_6824</strain>
    </source>
</reference>
<protein>
    <submittedName>
        <fullName evidence="1">YdeI/OmpD-associated family protein</fullName>
    </submittedName>
</protein>
<evidence type="ECO:0000313" key="1">
    <source>
        <dbReference type="EMBL" id="HIY21694.1"/>
    </source>
</evidence>